<evidence type="ECO:0000256" key="3">
    <source>
        <dbReference type="ARBA" id="ARBA00022679"/>
    </source>
</evidence>
<keyword evidence="4 9" id="KW-0547">Nucleotide-binding</keyword>
<keyword evidence="3" id="KW-0808">Transferase</keyword>
<dbReference type="PROSITE" id="PS50011">
    <property type="entry name" value="PROTEIN_KINASE_DOM"/>
    <property type="match status" value="1"/>
</dbReference>
<keyword evidence="11" id="KW-1133">Transmembrane helix</keyword>
<keyword evidence="5 13" id="KW-0418">Kinase</keyword>
<evidence type="ECO:0000256" key="2">
    <source>
        <dbReference type="ARBA" id="ARBA00022527"/>
    </source>
</evidence>
<organism evidence="13 14">
    <name type="scientific">Oryzihumus leptocrescens</name>
    <dbReference type="NCBI Taxonomy" id="297536"/>
    <lineage>
        <taxon>Bacteria</taxon>
        <taxon>Bacillati</taxon>
        <taxon>Actinomycetota</taxon>
        <taxon>Actinomycetes</taxon>
        <taxon>Micrococcales</taxon>
        <taxon>Intrasporangiaceae</taxon>
        <taxon>Oryzihumus</taxon>
    </lineage>
</organism>
<reference evidence="13 14" key="1">
    <citation type="submission" date="2019-06" db="EMBL/GenBank/DDBJ databases">
        <title>Sequencing the genomes of 1000 actinobacteria strains.</title>
        <authorList>
            <person name="Klenk H.-P."/>
        </authorList>
    </citation>
    <scope>NUCLEOTIDE SEQUENCE [LARGE SCALE GENOMIC DNA]</scope>
    <source>
        <strain evidence="13 14">DSM 18082</strain>
    </source>
</reference>
<dbReference type="GO" id="GO:0004674">
    <property type="term" value="F:protein serine/threonine kinase activity"/>
    <property type="evidence" value="ECO:0007669"/>
    <property type="project" value="UniProtKB-KW"/>
</dbReference>
<dbReference type="GO" id="GO:0045717">
    <property type="term" value="P:negative regulation of fatty acid biosynthetic process"/>
    <property type="evidence" value="ECO:0007669"/>
    <property type="project" value="UniProtKB-ARBA"/>
</dbReference>
<dbReference type="SUPFAM" id="SSF56112">
    <property type="entry name" value="Protein kinase-like (PK-like)"/>
    <property type="match status" value="1"/>
</dbReference>
<dbReference type="PANTHER" id="PTHR43289">
    <property type="entry name" value="MITOGEN-ACTIVATED PROTEIN KINASE KINASE KINASE 20-RELATED"/>
    <property type="match status" value="1"/>
</dbReference>
<evidence type="ECO:0000259" key="12">
    <source>
        <dbReference type="PROSITE" id="PS50011"/>
    </source>
</evidence>
<dbReference type="SMART" id="SM00220">
    <property type="entry name" value="S_TKc"/>
    <property type="match status" value="1"/>
</dbReference>
<evidence type="ECO:0000256" key="4">
    <source>
        <dbReference type="ARBA" id="ARBA00022741"/>
    </source>
</evidence>
<feature type="domain" description="Protein kinase" evidence="12">
    <location>
        <begin position="13"/>
        <end position="281"/>
    </location>
</feature>
<keyword evidence="14" id="KW-1185">Reference proteome</keyword>
<comment type="catalytic activity">
    <reaction evidence="7">
        <text>L-threonyl-[protein] + ATP = O-phospho-L-threonyl-[protein] + ADP + H(+)</text>
        <dbReference type="Rhea" id="RHEA:46608"/>
        <dbReference type="Rhea" id="RHEA-COMP:11060"/>
        <dbReference type="Rhea" id="RHEA-COMP:11605"/>
        <dbReference type="ChEBI" id="CHEBI:15378"/>
        <dbReference type="ChEBI" id="CHEBI:30013"/>
        <dbReference type="ChEBI" id="CHEBI:30616"/>
        <dbReference type="ChEBI" id="CHEBI:61977"/>
        <dbReference type="ChEBI" id="CHEBI:456216"/>
        <dbReference type="EC" id="2.7.11.1"/>
    </reaction>
</comment>
<feature type="region of interest" description="Disordered" evidence="10">
    <location>
        <begin position="289"/>
        <end position="312"/>
    </location>
</feature>
<evidence type="ECO:0000256" key="11">
    <source>
        <dbReference type="SAM" id="Phobius"/>
    </source>
</evidence>
<dbReference type="CDD" id="cd14014">
    <property type="entry name" value="STKc_PknB_like"/>
    <property type="match status" value="1"/>
</dbReference>
<dbReference type="FunFam" id="1.10.510.10:FF:000021">
    <property type="entry name" value="Serine/threonine protein kinase"/>
    <property type="match status" value="1"/>
</dbReference>
<evidence type="ECO:0000256" key="9">
    <source>
        <dbReference type="PROSITE-ProRule" id="PRU10141"/>
    </source>
</evidence>
<feature type="region of interest" description="Disordered" evidence="10">
    <location>
        <begin position="317"/>
        <end position="336"/>
    </location>
</feature>
<feature type="compositionally biased region" description="Low complexity" evidence="10">
    <location>
        <begin position="290"/>
        <end position="304"/>
    </location>
</feature>
<dbReference type="Gene3D" id="1.10.510.10">
    <property type="entry name" value="Transferase(Phosphotransferase) domain 1"/>
    <property type="match status" value="1"/>
</dbReference>
<dbReference type="InterPro" id="IPR017441">
    <property type="entry name" value="Protein_kinase_ATP_BS"/>
</dbReference>
<evidence type="ECO:0000256" key="1">
    <source>
        <dbReference type="ARBA" id="ARBA00012513"/>
    </source>
</evidence>
<dbReference type="Proteomes" id="UP000319514">
    <property type="component" value="Unassembled WGS sequence"/>
</dbReference>
<proteinExistence type="predicted"/>
<dbReference type="Pfam" id="PF00069">
    <property type="entry name" value="Pkinase"/>
    <property type="match status" value="1"/>
</dbReference>
<evidence type="ECO:0000256" key="8">
    <source>
        <dbReference type="ARBA" id="ARBA00048679"/>
    </source>
</evidence>
<feature type="compositionally biased region" description="Low complexity" evidence="10">
    <location>
        <begin position="317"/>
        <end position="334"/>
    </location>
</feature>
<protein>
    <recommendedName>
        <fullName evidence="1">non-specific serine/threonine protein kinase</fullName>
        <ecNumber evidence="1">2.7.11.1</ecNumber>
    </recommendedName>
</protein>
<dbReference type="GO" id="GO:0005524">
    <property type="term" value="F:ATP binding"/>
    <property type="evidence" value="ECO:0007669"/>
    <property type="project" value="UniProtKB-UniRule"/>
</dbReference>
<evidence type="ECO:0000313" key="14">
    <source>
        <dbReference type="Proteomes" id="UP000319514"/>
    </source>
</evidence>
<dbReference type="EMBL" id="VFOQ01000001">
    <property type="protein sequence ID" value="TQL60246.1"/>
    <property type="molecule type" value="Genomic_DNA"/>
</dbReference>
<keyword evidence="11" id="KW-0472">Membrane</keyword>
<dbReference type="PROSITE" id="PS00108">
    <property type="entry name" value="PROTEIN_KINASE_ST"/>
    <property type="match status" value="1"/>
</dbReference>
<feature type="transmembrane region" description="Helical" evidence="11">
    <location>
        <begin position="441"/>
        <end position="461"/>
    </location>
</feature>
<keyword evidence="11" id="KW-0812">Transmembrane</keyword>
<dbReference type="PANTHER" id="PTHR43289:SF6">
    <property type="entry name" value="SERINE_THREONINE-PROTEIN KINASE NEKL-3"/>
    <property type="match status" value="1"/>
</dbReference>
<dbReference type="FunFam" id="3.30.200.20:FF:000035">
    <property type="entry name" value="Serine/threonine protein kinase Stk1"/>
    <property type="match status" value="1"/>
</dbReference>
<dbReference type="AlphaFoldDB" id="A0A542ZIT3"/>
<gene>
    <name evidence="13" type="ORF">FB474_1629</name>
</gene>
<evidence type="ECO:0000256" key="10">
    <source>
        <dbReference type="SAM" id="MobiDB-lite"/>
    </source>
</evidence>
<dbReference type="PROSITE" id="PS00107">
    <property type="entry name" value="PROTEIN_KINASE_ATP"/>
    <property type="match status" value="1"/>
</dbReference>
<feature type="binding site" evidence="9">
    <location>
        <position position="42"/>
    </location>
    <ligand>
        <name>ATP</name>
        <dbReference type="ChEBI" id="CHEBI:30616"/>
    </ligand>
</feature>
<evidence type="ECO:0000256" key="5">
    <source>
        <dbReference type="ARBA" id="ARBA00022777"/>
    </source>
</evidence>
<dbReference type="InterPro" id="IPR008271">
    <property type="entry name" value="Ser/Thr_kinase_AS"/>
</dbReference>
<accession>A0A542ZIT3</accession>
<dbReference type="RefSeq" id="WP_221632483.1">
    <property type="nucleotide sequence ID" value="NZ_BAAAKX010000021.1"/>
</dbReference>
<keyword evidence="2 13" id="KW-0723">Serine/threonine-protein kinase</keyword>
<dbReference type="EC" id="2.7.11.1" evidence="1"/>
<sequence>MTEQTTGSVIAGYRIESVIGRGGMATVYRAEDTRLGRKVALKLLSTALAANEQFRQRFIRESRLAASLDHPNIVPIYEAGDADGVLFIAMRYVVGSDLKDLLARDGALDPERAVRLFTQIGDALDAAHELGLVHRDVKPGNILITHTHEHGDHVTAEHVYLTDFGLTKRTSSLSGGLTGTGHFLGTVDYVAPEQIQGKPVGPAADMYALGCLLYECLTGRVPFRRDDDAAVLWAHLIEPPPPPSVLRPELPTGVNAVVARAMAKFPEERFASCHEMVRALADAVREPGADSEGAAGAFGSAAGAQQTRWSGERAVPGVPADVQAGAPAGPAAAPDVDEALGQVGDQAAAPVEEWAQAGPGGDWAEAAWAEEVQAPDADAAAAEQWGWDGEGTSWPLEEELVAGEVVGAEAPGAEGPAVGPAAAATPQAAGQAPPASRTRRWLLPVVAGLVVLLAVLGFLLVRLTGSGGQDLTRTYRPGNSTVPLTMRYPDAWSVRESPGTSAVVAARPDVAGPVFFGEGTDGGWGAMGRLVGSSPGEAVGAYLTSGFTAVDPASPTFGDTVIQSLPPGTQLLPGRRTVTVGGVPAVELAGVAASPAGGASLNLLVDVVQTPQGDQVLLAFFAPQGEMNAQRALFDRVRASVRLG</sequence>
<dbReference type="Gene3D" id="3.30.200.20">
    <property type="entry name" value="Phosphorylase Kinase, domain 1"/>
    <property type="match status" value="1"/>
</dbReference>
<evidence type="ECO:0000313" key="13">
    <source>
        <dbReference type="EMBL" id="TQL60246.1"/>
    </source>
</evidence>
<dbReference type="InterPro" id="IPR000719">
    <property type="entry name" value="Prot_kinase_dom"/>
</dbReference>
<comment type="caution">
    <text evidence="13">The sequence shown here is derived from an EMBL/GenBank/DDBJ whole genome shotgun (WGS) entry which is preliminary data.</text>
</comment>
<evidence type="ECO:0000256" key="7">
    <source>
        <dbReference type="ARBA" id="ARBA00047899"/>
    </source>
</evidence>
<evidence type="ECO:0000256" key="6">
    <source>
        <dbReference type="ARBA" id="ARBA00022840"/>
    </source>
</evidence>
<name>A0A542ZIT3_9MICO</name>
<comment type="catalytic activity">
    <reaction evidence="8">
        <text>L-seryl-[protein] + ATP = O-phospho-L-seryl-[protein] + ADP + H(+)</text>
        <dbReference type="Rhea" id="RHEA:17989"/>
        <dbReference type="Rhea" id="RHEA-COMP:9863"/>
        <dbReference type="Rhea" id="RHEA-COMP:11604"/>
        <dbReference type="ChEBI" id="CHEBI:15378"/>
        <dbReference type="ChEBI" id="CHEBI:29999"/>
        <dbReference type="ChEBI" id="CHEBI:30616"/>
        <dbReference type="ChEBI" id="CHEBI:83421"/>
        <dbReference type="ChEBI" id="CHEBI:456216"/>
        <dbReference type="EC" id="2.7.11.1"/>
    </reaction>
</comment>
<dbReference type="InterPro" id="IPR011009">
    <property type="entry name" value="Kinase-like_dom_sf"/>
</dbReference>
<keyword evidence="6 9" id="KW-0067">ATP-binding</keyword>
<feature type="region of interest" description="Disordered" evidence="10">
    <location>
        <begin position="411"/>
        <end position="432"/>
    </location>
</feature>